<name>A0A9K3N475_HELAN</name>
<dbReference type="GO" id="GO:0046872">
    <property type="term" value="F:metal ion binding"/>
    <property type="evidence" value="ECO:0007669"/>
    <property type="project" value="InterPro"/>
</dbReference>
<gene>
    <name evidence="2" type="ORF">HanXRQr2_Chr10g0433741</name>
</gene>
<evidence type="ECO:0000313" key="2">
    <source>
        <dbReference type="EMBL" id="KAF5785858.1"/>
    </source>
</evidence>
<evidence type="ECO:0000259" key="1">
    <source>
        <dbReference type="Pfam" id="PF00305"/>
    </source>
</evidence>
<dbReference type="Gramene" id="mRNA:HanXRQr2_Chr10g0433741">
    <property type="protein sequence ID" value="mRNA:HanXRQr2_Chr10g0433741"/>
    <property type="gene ID" value="HanXRQr2_Chr10g0433741"/>
</dbReference>
<comment type="caution">
    <text evidence="2">The sequence shown here is derived from an EMBL/GenBank/DDBJ whole genome shotgun (WGS) entry which is preliminary data.</text>
</comment>
<feature type="domain" description="Lipoxygenase" evidence="1">
    <location>
        <begin position="37"/>
        <end position="89"/>
    </location>
</feature>
<keyword evidence="3" id="KW-1185">Reference proteome</keyword>
<dbReference type="InterPro" id="IPR013819">
    <property type="entry name" value="LipOase_C"/>
</dbReference>
<dbReference type="Proteomes" id="UP000215914">
    <property type="component" value="Unassembled WGS sequence"/>
</dbReference>
<evidence type="ECO:0000313" key="3">
    <source>
        <dbReference type="Proteomes" id="UP000215914"/>
    </source>
</evidence>
<dbReference type="AlphaFoldDB" id="A0A9K3N475"/>
<reference evidence="2" key="1">
    <citation type="journal article" date="2017" name="Nature">
        <title>The sunflower genome provides insights into oil metabolism, flowering and Asterid evolution.</title>
        <authorList>
            <person name="Badouin H."/>
            <person name="Gouzy J."/>
            <person name="Grassa C.J."/>
            <person name="Murat F."/>
            <person name="Staton S.E."/>
            <person name="Cottret L."/>
            <person name="Lelandais-Briere C."/>
            <person name="Owens G.L."/>
            <person name="Carrere S."/>
            <person name="Mayjonade B."/>
            <person name="Legrand L."/>
            <person name="Gill N."/>
            <person name="Kane N.C."/>
            <person name="Bowers J.E."/>
            <person name="Hubner S."/>
            <person name="Bellec A."/>
            <person name="Berard A."/>
            <person name="Berges H."/>
            <person name="Blanchet N."/>
            <person name="Boniface M.C."/>
            <person name="Brunel D."/>
            <person name="Catrice O."/>
            <person name="Chaidir N."/>
            <person name="Claudel C."/>
            <person name="Donnadieu C."/>
            <person name="Faraut T."/>
            <person name="Fievet G."/>
            <person name="Helmstetter N."/>
            <person name="King M."/>
            <person name="Knapp S.J."/>
            <person name="Lai Z."/>
            <person name="Le Paslier M.C."/>
            <person name="Lippi Y."/>
            <person name="Lorenzon L."/>
            <person name="Mandel J.R."/>
            <person name="Marage G."/>
            <person name="Marchand G."/>
            <person name="Marquand E."/>
            <person name="Bret-Mestries E."/>
            <person name="Morien E."/>
            <person name="Nambeesan S."/>
            <person name="Nguyen T."/>
            <person name="Pegot-Espagnet P."/>
            <person name="Pouilly N."/>
            <person name="Raftis F."/>
            <person name="Sallet E."/>
            <person name="Schiex T."/>
            <person name="Thomas J."/>
            <person name="Vandecasteele C."/>
            <person name="Vares D."/>
            <person name="Vear F."/>
            <person name="Vautrin S."/>
            <person name="Crespi M."/>
            <person name="Mangin B."/>
            <person name="Burke J.M."/>
            <person name="Salse J."/>
            <person name="Munos S."/>
            <person name="Vincourt P."/>
            <person name="Rieseberg L.H."/>
            <person name="Langlade N.B."/>
        </authorList>
    </citation>
    <scope>NUCLEOTIDE SEQUENCE</scope>
    <source>
        <tissue evidence="2">Leaves</tissue>
    </source>
</reference>
<dbReference type="EC" id="1.13.11.12" evidence="2"/>
<dbReference type="GO" id="GO:0016165">
    <property type="term" value="F:linoleate 13S-lipoxygenase activity"/>
    <property type="evidence" value="ECO:0007669"/>
    <property type="project" value="UniProtKB-EC"/>
</dbReference>
<dbReference type="EMBL" id="MNCJ02000325">
    <property type="protein sequence ID" value="KAF5785858.1"/>
    <property type="molecule type" value="Genomic_DNA"/>
</dbReference>
<proteinExistence type="predicted"/>
<accession>A0A9K3N475</accession>
<keyword evidence="2" id="KW-0560">Oxidoreductase</keyword>
<protein>
    <submittedName>
        <fullName evidence="2">Linoleate 13S-lipoxygenase</fullName>
        <ecNumber evidence="2">1.13.11.12</ecNumber>
    </submittedName>
</protein>
<organism evidence="2 3">
    <name type="scientific">Helianthus annuus</name>
    <name type="common">Common sunflower</name>
    <dbReference type="NCBI Taxonomy" id="4232"/>
    <lineage>
        <taxon>Eukaryota</taxon>
        <taxon>Viridiplantae</taxon>
        <taxon>Streptophyta</taxon>
        <taxon>Embryophyta</taxon>
        <taxon>Tracheophyta</taxon>
        <taxon>Spermatophyta</taxon>
        <taxon>Magnoliopsida</taxon>
        <taxon>eudicotyledons</taxon>
        <taxon>Gunneridae</taxon>
        <taxon>Pentapetalae</taxon>
        <taxon>asterids</taxon>
        <taxon>campanulids</taxon>
        <taxon>Asterales</taxon>
        <taxon>Asteraceae</taxon>
        <taxon>Asteroideae</taxon>
        <taxon>Heliantheae alliance</taxon>
        <taxon>Heliantheae</taxon>
        <taxon>Helianthus</taxon>
    </lineage>
</organism>
<reference evidence="2" key="2">
    <citation type="submission" date="2020-06" db="EMBL/GenBank/DDBJ databases">
        <title>Helianthus annuus Genome sequencing and assembly Release 2.</title>
        <authorList>
            <person name="Gouzy J."/>
            <person name="Langlade N."/>
            <person name="Munos S."/>
        </authorList>
    </citation>
    <scope>NUCLEOTIDE SEQUENCE</scope>
    <source>
        <tissue evidence="2">Leaves</tissue>
    </source>
</reference>
<dbReference type="Pfam" id="PF00305">
    <property type="entry name" value="Lipoxygenase"/>
    <property type="match status" value="1"/>
</dbReference>
<sequence length="99" mass="11572">MKANGKSGEDQTQLEELRRYCCGFYICFSFSISYLYRSSDVYVPRDEAFSEMKNLTFNAKTVFLVLKEVLLSAETSMIDQDLGFLYLTMVVYGRSKRQW</sequence>